<evidence type="ECO:0000259" key="1">
    <source>
        <dbReference type="Pfam" id="PF13614"/>
    </source>
</evidence>
<dbReference type="CDD" id="cd02042">
    <property type="entry name" value="ParAB_family"/>
    <property type="match status" value="1"/>
</dbReference>
<dbReference type="Pfam" id="PF13717">
    <property type="entry name" value="Zn_ribbon_4"/>
    <property type="match status" value="1"/>
</dbReference>
<dbReference type="Gene3D" id="3.40.50.300">
    <property type="entry name" value="P-loop containing nucleotide triphosphate hydrolases"/>
    <property type="match status" value="1"/>
</dbReference>
<protein>
    <submittedName>
        <fullName evidence="3">Chromosome partitioning protein ParA</fullName>
    </submittedName>
</protein>
<keyword evidence="4" id="KW-1185">Reference proteome</keyword>
<gene>
    <name evidence="3" type="ORF">DSCW_66580</name>
</gene>
<dbReference type="Pfam" id="PF13614">
    <property type="entry name" value="AAA_31"/>
    <property type="match status" value="1"/>
</dbReference>
<dbReference type="InterPro" id="IPR050678">
    <property type="entry name" value="DNA_Partitioning_ATPase"/>
</dbReference>
<evidence type="ECO:0000313" key="4">
    <source>
        <dbReference type="Proteomes" id="UP000427769"/>
    </source>
</evidence>
<dbReference type="EMBL" id="AP021875">
    <property type="protein sequence ID" value="BBO79241.1"/>
    <property type="molecule type" value="Genomic_DNA"/>
</dbReference>
<organism evidence="3 4">
    <name type="scientific">Desulfosarcina widdelii</name>
    <dbReference type="NCBI Taxonomy" id="947919"/>
    <lineage>
        <taxon>Bacteria</taxon>
        <taxon>Pseudomonadati</taxon>
        <taxon>Thermodesulfobacteriota</taxon>
        <taxon>Desulfobacteria</taxon>
        <taxon>Desulfobacterales</taxon>
        <taxon>Desulfosarcinaceae</taxon>
        <taxon>Desulfosarcina</taxon>
    </lineage>
</organism>
<dbReference type="Proteomes" id="UP000427769">
    <property type="component" value="Chromosome"/>
</dbReference>
<dbReference type="OrthoDB" id="7159357at2"/>
<dbReference type="RefSeq" id="WP_155308239.1">
    <property type="nucleotide sequence ID" value="NZ_AP021875.1"/>
</dbReference>
<proteinExistence type="predicted"/>
<dbReference type="PANTHER" id="PTHR13696:SF98">
    <property type="entry name" value="PLASMID PARTITION PROTEIN A"/>
    <property type="match status" value="1"/>
</dbReference>
<evidence type="ECO:0000313" key="3">
    <source>
        <dbReference type="EMBL" id="BBO79241.1"/>
    </source>
</evidence>
<sequence length="317" mass="35909">MIIICQKCMTRFHLDDDATDKSTFVARCTVCGHLFSAYKPNRVQEITFLDLEKARQDETNDQVIAISNRKGGVAKTTTCLNLGLSLALLKKRVLLVDFDAQANLTLSLGQKEAPTFYDAQKKIGKRLDDFIVATKYSDLWLLPSGRNMVLLNKMYFGARNFEYMLKDRLNTVKEQFDFILIDTPPSIEFYTLNALTASNRVLIPCQCDYLSTHGVDQVLRLIKLIREKSNPQIQSRILFTMLDRDSHASRLILRKIQALYQGQTFDTVIEMDGVLKEAQILNMPAIQYSQKSVAGTQYIELAKEVIAIAEASVPPLP</sequence>
<dbReference type="FunFam" id="3.40.50.300:FF:000285">
    <property type="entry name" value="Sporulation initiation inhibitor Soj"/>
    <property type="match status" value="1"/>
</dbReference>
<dbReference type="AlphaFoldDB" id="A0A5K7ZHD9"/>
<feature type="domain" description="Zinc finger/thioredoxin putative" evidence="2">
    <location>
        <begin position="1"/>
        <end position="35"/>
    </location>
</feature>
<dbReference type="PANTHER" id="PTHR13696">
    <property type="entry name" value="P-LOOP CONTAINING NUCLEOSIDE TRIPHOSPHATE HYDROLASE"/>
    <property type="match status" value="1"/>
</dbReference>
<dbReference type="KEGG" id="dwd:DSCW_66580"/>
<dbReference type="InterPro" id="IPR011723">
    <property type="entry name" value="Znf/thioredoxin_put"/>
</dbReference>
<feature type="domain" description="AAA" evidence="1">
    <location>
        <begin position="62"/>
        <end position="234"/>
    </location>
</feature>
<accession>A0A5K7ZHD9</accession>
<name>A0A5K7ZHD9_9BACT</name>
<evidence type="ECO:0000259" key="2">
    <source>
        <dbReference type="Pfam" id="PF13717"/>
    </source>
</evidence>
<dbReference type="InterPro" id="IPR027417">
    <property type="entry name" value="P-loop_NTPase"/>
</dbReference>
<dbReference type="SUPFAM" id="SSF52540">
    <property type="entry name" value="P-loop containing nucleoside triphosphate hydrolases"/>
    <property type="match status" value="1"/>
</dbReference>
<dbReference type="InterPro" id="IPR025669">
    <property type="entry name" value="AAA_dom"/>
</dbReference>
<reference evidence="3 4" key="1">
    <citation type="submission" date="2019-11" db="EMBL/GenBank/DDBJ databases">
        <title>Comparative genomics of hydrocarbon-degrading Desulfosarcina strains.</title>
        <authorList>
            <person name="Watanabe M."/>
            <person name="Kojima H."/>
            <person name="Fukui M."/>
        </authorList>
    </citation>
    <scope>NUCLEOTIDE SEQUENCE [LARGE SCALE GENOMIC DNA]</scope>
    <source>
        <strain evidence="3 4">PP31</strain>
    </source>
</reference>